<feature type="compositionally biased region" description="Low complexity" evidence="5">
    <location>
        <begin position="108"/>
        <end position="121"/>
    </location>
</feature>
<dbReference type="OrthoDB" id="428577at2759"/>
<keyword evidence="2 4" id="KW-0863">Zinc-finger</keyword>
<gene>
    <name evidence="8" type="ORF">L596_008427</name>
</gene>
<dbReference type="Pfam" id="PF01754">
    <property type="entry name" value="zf-A20"/>
    <property type="match status" value="1"/>
</dbReference>
<feature type="region of interest" description="Disordered" evidence="5">
    <location>
        <begin position="108"/>
        <end position="131"/>
    </location>
</feature>
<dbReference type="FunFam" id="4.10.1110.10:FF:000001">
    <property type="entry name" value="Zinc finger AN1-type containing 6"/>
    <property type="match status" value="1"/>
</dbReference>
<reference evidence="8 9" key="2">
    <citation type="journal article" date="2019" name="G3 (Bethesda)">
        <title>Hybrid Assembly of the Genome of the Entomopathogenic Nematode Steinernema carpocapsae Identifies the X-Chromosome.</title>
        <authorList>
            <person name="Serra L."/>
            <person name="Macchietto M."/>
            <person name="Macias-Munoz A."/>
            <person name="McGill C.J."/>
            <person name="Rodriguez I.M."/>
            <person name="Rodriguez B."/>
            <person name="Murad R."/>
            <person name="Mortazavi A."/>
        </authorList>
    </citation>
    <scope>NUCLEOTIDE SEQUENCE [LARGE SCALE GENOMIC DNA]</scope>
    <source>
        <strain evidence="8 9">ALL</strain>
    </source>
</reference>
<dbReference type="PANTHER" id="PTHR10634">
    <property type="entry name" value="AN1-TYPE ZINC FINGER PROTEIN"/>
    <property type="match status" value="1"/>
</dbReference>
<dbReference type="InterPro" id="IPR035896">
    <property type="entry name" value="AN1-like_Znf"/>
</dbReference>
<evidence type="ECO:0000313" key="8">
    <source>
        <dbReference type="EMBL" id="TKR94093.1"/>
    </source>
</evidence>
<dbReference type="InterPro" id="IPR050652">
    <property type="entry name" value="AN1_A20_ZnFinger"/>
</dbReference>
<organism evidence="8 9">
    <name type="scientific">Steinernema carpocapsae</name>
    <name type="common">Entomopathogenic nematode</name>
    <dbReference type="NCBI Taxonomy" id="34508"/>
    <lineage>
        <taxon>Eukaryota</taxon>
        <taxon>Metazoa</taxon>
        <taxon>Ecdysozoa</taxon>
        <taxon>Nematoda</taxon>
        <taxon>Chromadorea</taxon>
        <taxon>Rhabditida</taxon>
        <taxon>Tylenchina</taxon>
        <taxon>Panagrolaimomorpha</taxon>
        <taxon>Strongyloidoidea</taxon>
        <taxon>Steinernematidae</taxon>
        <taxon>Steinernema</taxon>
    </lineage>
</organism>
<feature type="domain" description="A20-type" evidence="6">
    <location>
        <begin position="5"/>
        <end position="39"/>
    </location>
</feature>
<keyword evidence="3" id="KW-0862">Zinc</keyword>
<dbReference type="SMART" id="SM00259">
    <property type="entry name" value="ZnF_A20"/>
    <property type="match status" value="1"/>
</dbReference>
<dbReference type="GO" id="GO:0008270">
    <property type="term" value="F:zinc ion binding"/>
    <property type="evidence" value="ECO:0007669"/>
    <property type="project" value="UniProtKB-KW"/>
</dbReference>
<protein>
    <recommendedName>
        <fullName evidence="10">AN1-type domain-containing protein</fullName>
    </recommendedName>
</protein>
<evidence type="ECO:0000256" key="5">
    <source>
        <dbReference type="SAM" id="MobiDB-lite"/>
    </source>
</evidence>
<dbReference type="EMBL" id="AZBU02000002">
    <property type="protein sequence ID" value="TKR94093.1"/>
    <property type="molecule type" value="Genomic_DNA"/>
</dbReference>
<dbReference type="PANTHER" id="PTHR10634:SF149">
    <property type="entry name" value="AN1-TYPE DOMAIN-CONTAINING PROTEIN-RELATED"/>
    <property type="match status" value="1"/>
</dbReference>
<evidence type="ECO:0000256" key="3">
    <source>
        <dbReference type="ARBA" id="ARBA00022833"/>
    </source>
</evidence>
<evidence type="ECO:0008006" key="10">
    <source>
        <dbReference type="Google" id="ProtNLM"/>
    </source>
</evidence>
<evidence type="ECO:0000256" key="4">
    <source>
        <dbReference type="PROSITE-ProRule" id="PRU00449"/>
    </source>
</evidence>
<keyword evidence="9" id="KW-1185">Reference proteome</keyword>
<evidence type="ECO:0000259" key="6">
    <source>
        <dbReference type="PROSITE" id="PS51036"/>
    </source>
</evidence>
<dbReference type="PROSITE" id="PS51039">
    <property type="entry name" value="ZF_AN1"/>
    <property type="match status" value="1"/>
</dbReference>
<evidence type="ECO:0000256" key="2">
    <source>
        <dbReference type="ARBA" id="ARBA00022771"/>
    </source>
</evidence>
<feature type="domain" description="AN1-type" evidence="7">
    <location>
        <begin position="128"/>
        <end position="174"/>
    </location>
</feature>
<evidence type="ECO:0000313" key="9">
    <source>
        <dbReference type="Proteomes" id="UP000298663"/>
    </source>
</evidence>
<name>A0A4U5PCZ1_STECR</name>
<dbReference type="AlphaFoldDB" id="A0A4U5PCZ1"/>
<comment type="caution">
    <text evidence="8">The sequence shown here is derived from an EMBL/GenBank/DDBJ whole genome shotgun (WGS) entry which is preliminary data.</text>
</comment>
<dbReference type="Pfam" id="PF01428">
    <property type="entry name" value="zf-AN1"/>
    <property type="match status" value="1"/>
</dbReference>
<dbReference type="GO" id="GO:0003677">
    <property type="term" value="F:DNA binding"/>
    <property type="evidence" value="ECO:0007669"/>
    <property type="project" value="InterPro"/>
</dbReference>
<dbReference type="Gene3D" id="1.20.5.4770">
    <property type="match status" value="1"/>
</dbReference>
<evidence type="ECO:0000259" key="7">
    <source>
        <dbReference type="PROSITE" id="PS51039"/>
    </source>
</evidence>
<dbReference type="InterPro" id="IPR002653">
    <property type="entry name" value="Znf_A20"/>
</dbReference>
<dbReference type="PROSITE" id="PS51036">
    <property type="entry name" value="ZF_A20"/>
    <property type="match status" value="1"/>
</dbReference>
<keyword evidence="1" id="KW-0479">Metal-binding</keyword>
<proteinExistence type="predicted"/>
<dbReference type="SUPFAM" id="SSF118310">
    <property type="entry name" value="AN1-like Zinc finger"/>
    <property type="match status" value="1"/>
</dbReference>
<dbReference type="Gene3D" id="4.10.1110.10">
    <property type="entry name" value="AN1-like Zinc finger"/>
    <property type="match status" value="1"/>
</dbReference>
<dbReference type="SUPFAM" id="SSF57716">
    <property type="entry name" value="Glucocorticoid receptor-like (DNA-binding domain)"/>
    <property type="match status" value="1"/>
</dbReference>
<accession>A0A4U5PCZ1</accession>
<dbReference type="STRING" id="34508.A0A4U5PCZ1"/>
<dbReference type="InterPro" id="IPR000058">
    <property type="entry name" value="Znf_AN1"/>
</dbReference>
<dbReference type="Proteomes" id="UP000298663">
    <property type="component" value="Unassembled WGS sequence"/>
</dbReference>
<sequence>MENQQQTTTLCRSGCGFYGGDATDGYCSKCFKDQLKRKQEMALGLTSAPVSSSSVCSDASTSHSSVVESLMEAVAQAKSAKAASEVVAQLENAESLAASAEASSKVLSEAEATSETSSTAAVGTPTPPKKGNRCHTCNKRVGLTGFECRCSGLFCSTHRFTDAHQCSVDWKSVEREALKKANPVIVSDKIQRI</sequence>
<dbReference type="SMART" id="SM00154">
    <property type="entry name" value="ZnF_AN1"/>
    <property type="match status" value="1"/>
</dbReference>
<evidence type="ECO:0000256" key="1">
    <source>
        <dbReference type="ARBA" id="ARBA00022723"/>
    </source>
</evidence>
<reference evidence="8 9" key="1">
    <citation type="journal article" date="2015" name="Genome Biol.">
        <title>Comparative genomics of Steinernema reveals deeply conserved gene regulatory networks.</title>
        <authorList>
            <person name="Dillman A.R."/>
            <person name="Macchietto M."/>
            <person name="Porter C.F."/>
            <person name="Rogers A."/>
            <person name="Williams B."/>
            <person name="Antoshechkin I."/>
            <person name="Lee M.M."/>
            <person name="Goodwin Z."/>
            <person name="Lu X."/>
            <person name="Lewis E.E."/>
            <person name="Goodrich-Blair H."/>
            <person name="Stock S.P."/>
            <person name="Adams B.J."/>
            <person name="Sternberg P.W."/>
            <person name="Mortazavi A."/>
        </authorList>
    </citation>
    <scope>NUCLEOTIDE SEQUENCE [LARGE SCALE GENOMIC DNA]</scope>
    <source>
        <strain evidence="8 9">ALL</strain>
    </source>
</reference>